<dbReference type="SUPFAM" id="SSF54975">
    <property type="entry name" value="Acylphosphatase/BLUF domain-like"/>
    <property type="match status" value="1"/>
</dbReference>
<dbReference type="Gene3D" id="3.30.70.100">
    <property type="match status" value="1"/>
</dbReference>
<dbReference type="EMBL" id="CP027806">
    <property type="protein sequence ID" value="AXJ00664.1"/>
    <property type="molecule type" value="Genomic_DNA"/>
</dbReference>
<evidence type="ECO:0000259" key="7">
    <source>
        <dbReference type="PROSITE" id="PS51160"/>
    </source>
</evidence>
<dbReference type="InterPro" id="IPR001792">
    <property type="entry name" value="Acylphosphatase-like_dom"/>
</dbReference>
<feature type="active site" evidence="4">
    <location>
        <position position="43"/>
    </location>
</feature>
<evidence type="ECO:0000313" key="9">
    <source>
        <dbReference type="Proteomes" id="UP000254808"/>
    </source>
</evidence>
<proteinExistence type="inferred from homology"/>
<evidence type="ECO:0000256" key="6">
    <source>
        <dbReference type="RuleBase" id="RU004168"/>
    </source>
</evidence>
<reference evidence="8 9" key="1">
    <citation type="submission" date="2018-03" db="EMBL/GenBank/DDBJ databases">
        <title>Phenotypic and genomic properties of Cyclonatronum proteinivorum gen. nov., sp. nov., a haloalkaliphilic bacteroidete from soda lakes possessing Na+-translocating rhodopsin.</title>
        <authorList>
            <person name="Toshchakov S.V."/>
            <person name="Korzhenkov A."/>
            <person name="Samarov N.I."/>
            <person name="Kublanov I.V."/>
            <person name="Muntyan M.S."/>
            <person name="Sorokin D.Y."/>
        </authorList>
    </citation>
    <scope>NUCLEOTIDE SEQUENCE [LARGE SCALE GENOMIC DNA]</scope>
    <source>
        <strain evidence="8 9">Omega</strain>
    </source>
</reference>
<dbReference type="KEGG" id="cprv:CYPRO_1408"/>
<dbReference type="AlphaFoldDB" id="A0A345UJL2"/>
<dbReference type="InterPro" id="IPR020456">
    <property type="entry name" value="Acylphosphatase"/>
</dbReference>
<protein>
    <recommendedName>
        <fullName evidence="2 4">Acylphosphatase</fullName>
        <ecNumber evidence="2 4">3.6.1.7</ecNumber>
    </recommendedName>
</protein>
<organism evidence="8 9">
    <name type="scientific">Cyclonatronum proteinivorum</name>
    <dbReference type="NCBI Taxonomy" id="1457365"/>
    <lineage>
        <taxon>Bacteria</taxon>
        <taxon>Pseudomonadati</taxon>
        <taxon>Balneolota</taxon>
        <taxon>Balneolia</taxon>
        <taxon>Balneolales</taxon>
        <taxon>Cyclonatronaceae</taxon>
        <taxon>Cyclonatronum</taxon>
    </lineage>
</organism>
<dbReference type="RefSeq" id="WP_114983935.1">
    <property type="nucleotide sequence ID" value="NZ_CP027806.1"/>
</dbReference>
<gene>
    <name evidence="8" type="ORF">CYPRO_1408</name>
</gene>
<comment type="similarity">
    <text evidence="1 6">Belongs to the acylphosphatase family.</text>
</comment>
<dbReference type="EC" id="3.6.1.7" evidence="2 4"/>
<dbReference type="InterPro" id="IPR036046">
    <property type="entry name" value="Acylphosphatase-like_dom_sf"/>
</dbReference>
<dbReference type="Proteomes" id="UP000254808">
    <property type="component" value="Chromosome"/>
</dbReference>
<keyword evidence="4 5" id="KW-0378">Hydrolase</keyword>
<dbReference type="InterPro" id="IPR017968">
    <property type="entry name" value="Acylphosphatase_CS"/>
</dbReference>
<evidence type="ECO:0000256" key="3">
    <source>
        <dbReference type="ARBA" id="ARBA00047645"/>
    </source>
</evidence>
<evidence type="ECO:0000256" key="5">
    <source>
        <dbReference type="RuleBase" id="RU000553"/>
    </source>
</evidence>
<dbReference type="Pfam" id="PF00708">
    <property type="entry name" value="Acylphosphatase"/>
    <property type="match status" value="1"/>
</dbReference>
<dbReference type="PANTHER" id="PTHR47268">
    <property type="entry name" value="ACYLPHOSPHATASE"/>
    <property type="match status" value="1"/>
</dbReference>
<keyword evidence="9" id="KW-1185">Reference proteome</keyword>
<evidence type="ECO:0000256" key="1">
    <source>
        <dbReference type="ARBA" id="ARBA00005614"/>
    </source>
</evidence>
<sequence>MNKELSIATAARVKVEGRVQGVGFRYFVYRFAKRNDITGWVRNLDDGSVEAHFEGPEQKIGQIIQLCHEGPVGSNVKKVSVEEKQPTHQWDEFSFRYE</sequence>
<feature type="domain" description="Acylphosphatase-like" evidence="7">
    <location>
        <begin position="10"/>
        <end position="97"/>
    </location>
</feature>
<evidence type="ECO:0000256" key="4">
    <source>
        <dbReference type="PROSITE-ProRule" id="PRU00520"/>
    </source>
</evidence>
<evidence type="ECO:0000256" key="2">
    <source>
        <dbReference type="ARBA" id="ARBA00012150"/>
    </source>
</evidence>
<accession>A0A345UJL2</accession>
<evidence type="ECO:0000313" key="8">
    <source>
        <dbReference type="EMBL" id="AXJ00664.1"/>
    </source>
</evidence>
<dbReference type="PRINTS" id="PR00112">
    <property type="entry name" value="ACYLPHPHTASE"/>
</dbReference>
<dbReference type="OrthoDB" id="9808093at2"/>
<dbReference type="PANTHER" id="PTHR47268:SF4">
    <property type="entry name" value="ACYLPHOSPHATASE"/>
    <property type="match status" value="1"/>
</dbReference>
<name>A0A345UJL2_9BACT</name>
<dbReference type="GO" id="GO:0003998">
    <property type="term" value="F:acylphosphatase activity"/>
    <property type="evidence" value="ECO:0007669"/>
    <property type="project" value="UniProtKB-EC"/>
</dbReference>
<dbReference type="PROSITE" id="PS00150">
    <property type="entry name" value="ACYLPHOSPHATASE_1"/>
    <property type="match status" value="1"/>
</dbReference>
<feature type="active site" evidence="4">
    <location>
        <position position="25"/>
    </location>
</feature>
<dbReference type="PROSITE" id="PS51160">
    <property type="entry name" value="ACYLPHOSPHATASE_3"/>
    <property type="match status" value="1"/>
</dbReference>
<comment type="catalytic activity">
    <reaction evidence="3 4 5">
        <text>an acyl phosphate + H2O = a carboxylate + phosphate + H(+)</text>
        <dbReference type="Rhea" id="RHEA:14965"/>
        <dbReference type="ChEBI" id="CHEBI:15377"/>
        <dbReference type="ChEBI" id="CHEBI:15378"/>
        <dbReference type="ChEBI" id="CHEBI:29067"/>
        <dbReference type="ChEBI" id="CHEBI:43474"/>
        <dbReference type="ChEBI" id="CHEBI:59918"/>
        <dbReference type="EC" id="3.6.1.7"/>
    </reaction>
</comment>
<dbReference type="PROSITE" id="PS00151">
    <property type="entry name" value="ACYLPHOSPHATASE_2"/>
    <property type="match status" value="1"/>
</dbReference>